<comment type="caution">
    <text evidence="1">The sequence shown here is derived from an EMBL/GenBank/DDBJ whole genome shotgun (WGS) entry which is preliminary data.</text>
</comment>
<dbReference type="Proteomes" id="UP001189429">
    <property type="component" value="Unassembled WGS sequence"/>
</dbReference>
<feature type="non-terminal residue" evidence="1">
    <location>
        <position position="149"/>
    </location>
</feature>
<protein>
    <submittedName>
        <fullName evidence="1">Uncharacterized protein</fullName>
    </submittedName>
</protein>
<keyword evidence="2" id="KW-1185">Reference proteome</keyword>
<evidence type="ECO:0000313" key="1">
    <source>
        <dbReference type="EMBL" id="CAK0791029.1"/>
    </source>
</evidence>
<accession>A0ABN9PHK3</accession>
<proteinExistence type="predicted"/>
<dbReference type="EMBL" id="CAUYUJ010000516">
    <property type="protein sequence ID" value="CAK0791029.1"/>
    <property type="molecule type" value="Genomic_DNA"/>
</dbReference>
<reference evidence="1" key="1">
    <citation type="submission" date="2023-10" db="EMBL/GenBank/DDBJ databases">
        <authorList>
            <person name="Chen Y."/>
            <person name="Shah S."/>
            <person name="Dougan E. K."/>
            <person name="Thang M."/>
            <person name="Chan C."/>
        </authorList>
    </citation>
    <scope>NUCLEOTIDE SEQUENCE [LARGE SCALE GENOMIC DNA]</scope>
</reference>
<gene>
    <name evidence="1" type="ORF">PCOR1329_LOCUS2088</name>
</gene>
<name>A0ABN9PHK3_9DINO</name>
<organism evidence="1 2">
    <name type="scientific">Prorocentrum cordatum</name>
    <dbReference type="NCBI Taxonomy" id="2364126"/>
    <lineage>
        <taxon>Eukaryota</taxon>
        <taxon>Sar</taxon>
        <taxon>Alveolata</taxon>
        <taxon>Dinophyceae</taxon>
        <taxon>Prorocentrales</taxon>
        <taxon>Prorocentraceae</taxon>
        <taxon>Prorocentrum</taxon>
    </lineage>
</organism>
<sequence>MSDREKLRAIYMFDIGSKYQTMDPQKDSWRIWKDGIDSMKVRLPISYQSPSSEIKHAVQFSKGLFGQHEYYSLPMELCGVMTSPDAEVAEFGDPKESNHILGVARGEVVNVRAEARVFNARTNAAVLPCGVVNTNESAQVVVSDPDAHQ</sequence>
<evidence type="ECO:0000313" key="2">
    <source>
        <dbReference type="Proteomes" id="UP001189429"/>
    </source>
</evidence>